<feature type="region of interest" description="Disordered" evidence="1">
    <location>
        <begin position="29"/>
        <end position="162"/>
    </location>
</feature>
<reference evidence="3" key="1">
    <citation type="journal article" date="2013" name="Nat. Genet.">
        <title>The draft genomes of soft-shell turtle and green sea turtle yield insights into the development and evolution of the turtle-specific body plan.</title>
        <authorList>
            <person name="Wang Z."/>
            <person name="Pascual-Anaya J."/>
            <person name="Zadissa A."/>
            <person name="Li W."/>
            <person name="Niimura Y."/>
            <person name="Huang Z."/>
            <person name="Li C."/>
            <person name="White S."/>
            <person name="Xiong Z."/>
            <person name="Fang D."/>
            <person name="Wang B."/>
            <person name="Ming Y."/>
            <person name="Chen Y."/>
            <person name="Zheng Y."/>
            <person name="Kuraku S."/>
            <person name="Pignatelli M."/>
            <person name="Herrero J."/>
            <person name="Beal K."/>
            <person name="Nozawa M."/>
            <person name="Li Q."/>
            <person name="Wang J."/>
            <person name="Zhang H."/>
            <person name="Yu L."/>
            <person name="Shigenobu S."/>
            <person name="Wang J."/>
            <person name="Liu J."/>
            <person name="Flicek P."/>
            <person name="Searle S."/>
            <person name="Wang J."/>
            <person name="Kuratani S."/>
            <person name="Yin Y."/>
            <person name="Aken B."/>
            <person name="Zhang G."/>
            <person name="Irie N."/>
        </authorList>
    </citation>
    <scope>NUCLEOTIDE SEQUENCE [LARGE SCALE GENOMIC DNA]</scope>
</reference>
<sequence>MTLLASERSMLIRSKFRSVLQLRMQHRRSQEQHLLTPLTKPPPTYLEVNGTPEQSRANETLKVKVQTRTHKLGAAKGQFTEDEDLSSSSSSSSSSSPCLTPCLGGPPGNPSPPSASGAAVQPELLSILESLPPSVPVPDPNSQPPAGGPPAKAPASLPKGSE</sequence>
<name>M7AVQ1_CHEMY</name>
<organism evidence="2 3">
    <name type="scientific">Chelonia mydas</name>
    <name type="common">Green sea-turtle</name>
    <name type="synonym">Chelonia agassizi</name>
    <dbReference type="NCBI Taxonomy" id="8469"/>
    <lineage>
        <taxon>Eukaryota</taxon>
        <taxon>Metazoa</taxon>
        <taxon>Chordata</taxon>
        <taxon>Craniata</taxon>
        <taxon>Vertebrata</taxon>
        <taxon>Euteleostomi</taxon>
        <taxon>Archelosauria</taxon>
        <taxon>Testudinata</taxon>
        <taxon>Testudines</taxon>
        <taxon>Cryptodira</taxon>
        <taxon>Durocryptodira</taxon>
        <taxon>Americhelydia</taxon>
        <taxon>Chelonioidea</taxon>
        <taxon>Cheloniidae</taxon>
        <taxon>Chelonia</taxon>
    </lineage>
</organism>
<gene>
    <name evidence="2" type="ORF">UY3_14092</name>
</gene>
<dbReference type="STRING" id="8469.M7AVQ1"/>
<feature type="compositionally biased region" description="Pro residues" evidence="1">
    <location>
        <begin position="133"/>
        <end position="152"/>
    </location>
</feature>
<dbReference type="EMBL" id="KB560678">
    <property type="protein sequence ID" value="EMP28794.1"/>
    <property type="molecule type" value="Genomic_DNA"/>
</dbReference>
<protein>
    <submittedName>
        <fullName evidence="2">Myocardin</fullName>
    </submittedName>
</protein>
<evidence type="ECO:0000313" key="3">
    <source>
        <dbReference type="Proteomes" id="UP000031443"/>
    </source>
</evidence>
<evidence type="ECO:0000256" key="1">
    <source>
        <dbReference type="SAM" id="MobiDB-lite"/>
    </source>
</evidence>
<accession>M7AVQ1</accession>
<proteinExistence type="predicted"/>
<dbReference type="Proteomes" id="UP000031443">
    <property type="component" value="Unassembled WGS sequence"/>
</dbReference>
<dbReference type="AlphaFoldDB" id="M7AVQ1"/>
<feature type="compositionally biased region" description="Low complexity" evidence="1">
    <location>
        <begin position="114"/>
        <end position="132"/>
    </location>
</feature>
<feature type="compositionally biased region" description="Low complexity" evidence="1">
    <location>
        <begin position="153"/>
        <end position="162"/>
    </location>
</feature>
<keyword evidence="3" id="KW-1185">Reference proteome</keyword>
<feature type="compositionally biased region" description="Low complexity" evidence="1">
    <location>
        <begin position="86"/>
        <end position="103"/>
    </location>
</feature>
<evidence type="ECO:0000313" key="2">
    <source>
        <dbReference type="EMBL" id="EMP28794.1"/>
    </source>
</evidence>